<reference evidence="6" key="2">
    <citation type="submission" date="2025-09" db="UniProtKB">
        <authorList>
            <consortium name="Ensembl"/>
        </authorList>
    </citation>
    <scope>IDENTIFICATION</scope>
</reference>
<dbReference type="PANTHER" id="PTHR13710:SF108">
    <property type="entry name" value="ATP-DEPENDENT DNA HELICASE Q4"/>
    <property type="match status" value="1"/>
</dbReference>
<dbReference type="PANTHER" id="PTHR13710">
    <property type="entry name" value="DNA HELICASE RECQ FAMILY MEMBER"/>
    <property type="match status" value="1"/>
</dbReference>
<accession>A0A8C4NKJ8</accession>
<dbReference type="Pfam" id="PF00271">
    <property type="entry name" value="Helicase_C"/>
    <property type="match status" value="1"/>
</dbReference>
<dbReference type="InterPro" id="IPR001650">
    <property type="entry name" value="Helicase_C-like"/>
</dbReference>
<evidence type="ECO:0000256" key="1">
    <source>
        <dbReference type="ARBA" id="ARBA00005446"/>
    </source>
</evidence>
<protein>
    <recommendedName>
        <fullName evidence="4">DNA 3'-5' helicase</fullName>
        <ecNumber evidence="4">5.6.2.4</ecNumber>
    </recommendedName>
</protein>
<dbReference type="Proteomes" id="UP000694388">
    <property type="component" value="Unplaced"/>
</dbReference>
<dbReference type="GO" id="GO:0043138">
    <property type="term" value="F:3'-5' DNA helicase activity"/>
    <property type="evidence" value="ECO:0007669"/>
    <property type="project" value="UniProtKB-EC"/>
</dbReference>
<comment type="catalytic activity">
    <reaction evidence="3">
        <text>Couples ATP hydrolysis with the unwinding of duplex DNA by translocating in the 3'-5' direction.</text>
        <dbReference type="EC" id="5.6.2.4"/>
    </reaction>
</comment>
<evidence type="ECO:0000256" key="4">
    <source>
        <dbReference type="ARBA" id="ARBA00034808"/>
    </source>
</evidence>
<dbReference type="GO" id="GO:0000724">
    <property type="term" value="P:double-strand break repair via homologous recombination"/>
    <property type="evidence" value="ECO:0007669"/>
    <property type="project" value="TreeGrafter"/>
</dbReference>
<comment type="similarity">
    <text evidence="1">Belongs to the helicase family. RecQ subfamily.</text>
</comment>
<keyword evidence="2" id="KW-0413">Isomerase</keyword>
<feature type="domain" description="Helicase C-terminal" evidence="5">
    <location>
        <begin position="37"/>
        <end position="174"/>
    </location>
</feature>
<dbReference type="EC" id="5.6.2.4" evidence="4"/>
<keyword evidence="7" id="KW-1185">Reference proteome</keyword>
<name>A0A8C4NKJ8_EPTBU</name>
<dbReference type="InterPro" id="IPR027417">
    <property type="entry name" value="P-loop_NTPase"/>
</dbReference>
<evidence type="ECO:0000256" key="3">
    <source>
        <dbReference type="ARBA" id="ARBA00034617"/>
    </source>
</evidence>
<dbReference type="SMART" id="SM00490">
    <property type="entry name" value="HELICc"/>
    <property type="match status" value="1"/>
</dbReference>
<dbReference type="GO" id="GO:0005634">
    <property type="term" value="C:nucleus"/>
    <property type="evidence" value="ECO:0007669"/>
    <property type="project" value="TreeGrafter"/>
</dbReference>
<dbReference type="Ensembl" id="ENSEBUT00000006198.1">
    <property type="protein sequence ID" value="ENSEBUP00000005755.1"/>
    <property type="gene ID" value="ENSEBUG00000003889.1"/>
</dbReference>
<reference evidence="6" key="1">
    <citation type="submission" date="2025-08" db="UniProtKB">
        <authorList>
            <consortium name="Ensembl"/>
        </authorList>
    </citation>
    <scope>IDENTIFICATION</scope>
</reference>
<dbReference type="AlphaFoldDB" id="A0A8C4NKJ8"/>
<dbReference type="PROSITE" id="PS51194">
    <property type="entry name" value="HELICASE_CTER"/>
    <property type="match status" value="1"/>
</dbReference>
<dbReference type="GO" id="GO:0009378">
    <property type="term" value="F:four-way junction helicase activity"/>
    <property type="evidence" value="ECO:0007669"/>
    <property type="project" value="TreeGrafter"/>
</dbReference>
<dbReference type="Gene3D" id="3.40.50.300">
    <property type="entry name" value="P-loop containing nucleotide triphosphate hydrolases"/>
    <property type="match status" value="1"/>
</dbReference>
<proteinExistence type="inferred from homology"/>
<dbReference type="GO" id="GO:0005737">
    <property type="term" value="C:cytoplasm"/>
    <property type="evidence" value="ECO:0007669"/>
    <property type="project" value="TreeGrafter"/>
</dbReference>
<dbReference type="GeneTree" id="ENSGT00940000160387"/>
<evidence type="ECO:0000313" key="6">
    <source>
        <dbReference type="Ensembl" id="ENSEBUP00000005755.1"/>
    </source>
</evidence>
<evidence type="ECO:0000313" key="7">
    <source>
        <dbReference type="Proteomes" id="UP000694388"/>
    </source>
</evidence>
<organism evidence="6 7">
    <name type="scientific">Eptatretus burgeri</name>
    <name type="common">Inshore hagfish</name>
    <dbReference type="NCBI Taxonomy" id="7764"/>
    <lineage>
        <taxon>Eukaryota</taxon>
        <taxon>Metazoa</taxon>
        <taxon>Chordata</taxon>
        <taxon>Craniata</taxon>
        <taxon>Vertebrata</taxon>
        <taxon>Cyclostomata</taxon>
        <taxon>Myxini</taxon>
        <taxon>Myxiniformes</taxon>
        <taxon>Myxinidae</taxon>
        <taxon>Eptatretinae</taxon>
        <taxon>Eptatretus</taxon>
    </lineage>
</organism>
<dbReference type="GO" id="GO:0005694">
    <property type="term" value="C:chromosome"/>
    <property type="evidence" value="ECO:0007669"/>
    <property type="project" value="TreeGrafter"/>
</dbReference>
<sequence>MNHLAPHLGLPAKEVTLPVCLARVPLNLHLSVSADSNRDQALVRLLCGERFSELCAVIVYCTRREETERVAALIRTSLQDVKPPAGTNGGQKNRAKMAGYRGSLSACAEAYHAGLSPIERRRVQTAFMGGILRIVVATVAFGMGLDRADVNAVLHYNLPSEPRELRAGDRPCGP</sequence>
<evidence type="ECO:0000259" key="5">
    <source>
        <dbReference type="PROSITE" id="PS51194"/>
    </source>
</evidence>
<evidence type="ECO:0000256" key="2">
    <source>
        <dbReference type="ARBA" id="ARBA00023235"/>
    </source>
</evidence>
<dbReference type="SUPFAM" id="SSF52540">
    <property type="entry name" value="P-loop containing nucleoside triphosphate hydrolases"/>
    <property type="match status" value="1"/>
</dbReference>